<evidence type="ECO:0000313" key="5">
    <source>
        <dbReference type="EMBL" id="KAJ1913364.1"/>
    </source>
</evidence>
<dbReference type="OrthoDB" id="21471at2759"/>
<dbReference type="InterPro" id="IPR039301">
    <property type="entry name" value="Sip5/DA2"/>
</dbReference>
<organism evidence="5 6">
    <name type="scientific">Tieghemiomyces parasiticus</name>
    <dbReference type="NCBI Taxonomy" id="78921"/>
    <lineage>
        <taxon>Eukaryota</taxon>
        <taxon>Fungi</taxon>
        <taxon>Fungi incertae sedis</taxon>
        <taxon>Zoopagomycota</taxon>
        <taxon>Kickxellomycotina</taxon>
        <taxon>Dimargaritomycetes</taxon>
        <taxon>Dimargaritales</taxon>
        <taxon>Dimargaritaceae</taxon>
        <taxon>Tieghemiomyces</taxon>
    </lineage>
</organism>
<dbReference type="GO" id="GO:0008270">
    <property type="term" value="F:zinc ion binding"/>
    <property type="evidence" value="ECO:0007669"/>
    <property type="project" value="UniProtKB-KW"/>
</dbReference>
<protein>
    <submittedName>
        <fullName evidence="5">SNF1-interacting protein</fullName>
    </submittedName>
</protein>
<evidence type="ECO:0000313" key="6">
    <source>
        <dbReference type="Proteomes" id="UP001150569"/>
    </source>
</evidence>
<sequence length="280" mass="30421">MPEIMGNSHAKAHHGDTFDGGRFEPFGIYPDKDQDFDRRAVRRLILDRKIAPFYKGAEDTEDGSAEDTSGAPSSDLAADTSAAHMQLQASHESLRTATGATAPSVAPTPQRSRSDSANCTVASSHPAPSTSCVNGRLRTGRPTAISPLAAVTTSATTPPRRSRTASACPYELTPDQERELLLRAVECPICFLYYPRHINYSRCCHHAICTECFVQIKRHEPILAPTTCPFCTQPDFGVTYAPPVAFCDRGSRSFSQVNVVVSATQRQSVNCLSFDQGNNI</sequence>
<feature type="region of interest" description="Disordered" evidence="3">
    <location>
        <begin position="1"/>
        <end position="21"/>
    </location>
</feature>
<keyword evidence="2" id="KW-0863">Zinc-finger</keyword>
<comment type="caution">
    <text evidence="5">The sequence shown here is derived from an EMBL/GenBank/DDBJ whole genome shotgun (WGS) entry which is preliminary data.</text>
</comment>
<dbReference type="AlphaFoldDB" id="A0A9W7ZUG8"/>
<evidence type="ECO:0000259" key="4">
    <source>
        <dbReference type="PROSITE" id="PS50089"/>
    </source>
</evidence>
<comment type="similarity">
    <text evidence="1">Belongs to the SIP5 family.</text>
</comment>
<feature type="domain" description="RING-type" evidence="4">
    <location>
        <begin position="187"/>
        <end position="232"/>
    </location>
</feature>
<dbReference type="GO" id="GO:0005737">
    <property type="term" value="C:cytoplasm"/>
    <property type="evidence" value="ECO:0007669"/>
    <property type="project" value="TreeGrafter"/>
</dbReference>
<evidence type="ECO:0000256" key="1">
    <source>
        <dbReference type="ARBA" id="ARBA00010402"/>
    </source>
</evidence>
<keyword evidence="2" id="KW-0479">Metal-binding</keyword>
<accession>A0A9W7ZUG8</accession>
<dbReference type="Gene3D" id="3.30.40.10">
    <property type="entry name" value="Zinc/RING finger domain, C3HC4 (zinc finger)"/>
    <property type="match status" value="1"/>
</dbReference>
<proteinExistence type="inferred from homology"/>
<dbReference type="PANTHER" id="PTHR31315:SF1">
    <property type="entry name" value="PROTEIN SIP5"/>
    <property type="match status" value="1"/>
</dbReference>
<dbReference type="SUPFAM" id="SSF57850">
    <property type="entry name" value="RING/U-box"/>
    <property type="match status" value="1"/>
</dbReference>
<dbReference type="InterPro" id="IPR013083">
    <property type="entry name" value="Znf_RING/FYVE/PHD"/>
</dbReference>
<dbReference type="EMBL" id="JANBPT010000755">
    <property type="protein sequence ID" value="KAJ1913364.1"/>
    <property type="molecule type" value="Genomic_DNA"/>
</dbReference>
<gene>
    <name evidence="5" type="primary">SIP5_1</name>
    <name evidence="5" type="ORF">IWQ60_009235</name>
</gene>
<reference evidence="5" key="1">
    <citation type="submission" date="2022-07" db="EMBL/GenBank/DDBJ databases">
        <title>Phylogenomic reconstructions and comparative analyses of Kickxellomycotina fungi.</title>
        <authorList>
            <person name="Reynolds N.K."/>
            <person name="Stajich J.E."/>
            <person name="Barry K."/>
            <person name="Grigoriev I.V."/>
            <person name="Crous P."/>
            <person name="Smith M.E."/>
        </authorList>
    </citation>
    <scope>NUCLEOTIDE SEQUENCE</scope>
    <source>
        <strain evidence="5">RSA 861</strain>
    </source>
</reference>
<name>A0A9W7ZUG8_9FUNG</name>
<keyword evidence="6" id="KW-1185">Reference proteome</keyword>
<dbReference type="PANTHER" id="PTHR31315">
    <property type="entry name" value="PROTEIN SIP5"/>
    <property type="match status" value="1"/>
</dbReference>
<dbReference type="Proteomes" id="UP001150569">
    <property type="component" value="Unassembled WGS sequence"/>
</dbReference>
<keyword evidence="2" id="KW-0862">Zinc</keyword>
<evidence type="ECO:0000256" key="2">
    <source>
        <dbReference type="PROSITE-ProRule" id="PRU00175"/>
    </source>
</evidence>
<feature type="compositionally biased region" description="Polar residues" evidence="3">
    <location>
        <begin position="87"/>
        <end position="133"/>
    </location>
</feature>
<dbReference type="InterPro" id="IPR001841">
    <property type="entry name" value="Znf_RING"/>
</dbReference>
<feature type="region of interest" description="Disordered" evidence="3">
    <location>
        <begin position="57"/>
        <end position="136"/>
    </location>
</feature>
<dbReference type="PROSITE" id="PS50089">
    <property type="entry name" value="ZF_RING_2"/>
    <property type="match status" value="1"/>
</dbReference>
<evidence type="ECO:0000256" key="3">
    <source>
        <dbReference type="SAM" id="MobiDB-lite"/>
    </source>
</evidence>